<evidence type="ECO:0000256" key="1">
    <source>
        <dbReference type="SAM" id="MobiDB-lite"/>
    </source>
</evidence>
<keyword evidence="3" id="KW-1185">Reference proteome</keyword>
<name>A0A6A6JYN5_WESOR</name>
<evidence type="ECO:0000313" key="2">
    <source>
        <dbReference type="EMBL" id="KAF2281203.1"/>
    </source>
</evidence>
<dbReference type="AlphaFoldDB" id="A0A6A6JYN5"/>
<feature type="region of interest" description="Disordered" evidence="1">
    <location>
        <begin position="100"/>
        <end position="124"/>
    </location>
</feature>
<reference evidence="2" key="1">
    <citation type="journal article" date="2020" name="Stud. Mycol.">
        <title>101 Dothideomycetes genomes: a test case for predicting lifestyles and emergence of pathogens.</title>
        <authorList>
            <person name="Haridas S."/>
            <person name="Albert R."/>
            <person name="Binder M."/>
            <person name="Bloem J."/>
            <person name="Labutti K."/>
            <person name="Salamov A."/>
            <person name="Andreopoulos B."/>
            <person name="Baker S."/>
            <person name="Barry K."/>
            <person name="Bills G."/>
            <person name="Bluhm B."/>
            <person name="Cannon C."/>
            <person name="Castanera R."/>
            <person name="Culley D."/>
            <person name="Daum C."/>
            <person name="Ezra D."/>
            <person name="Gonzalez J."/>
            <person name="Henrissat B."/>
            <person name="Kuo A."/>
            <person name="Liang C."/>
            <person name="Lipzen A."/>
            <person name="Lutzoni F."/>
            <person name="Magnuson J."/>
            <person name="Mondo S."/>
            <person name="Nolan M."/>
            <person name="Ohm R."/>
            <person name="Pangilinan J."/>
            <person name="Park H.-J."/>
            <person name="Ramirez L."/>
            <person name="Alfaro M."/>
            <person name="Sun H."/>
            <person name="Tritt A."/>
            <person name="Yoshinaga Y."/>
            <person name="Zwiers L.-H."/>
            <person name="Turgeon B."/>
            <person name="Goodwin S."/>
            <person name="Spatafora J."/>
            <person name="Crous P."/>
            <person name="Grigoriev I."/>
        </authorList>
    </citation>
    <scope>NUCLEOTIDE SEQUENCE</scope>
    <source>
        <strain evidence="2">CBS 379.55</strain>
    </source>
</reference>
<dbReference type="RefSeq" id="XP_033658740.1">
    <property type="nucleotide sequence ID" value="XM_033799508.1"/>
</dbReference>
<protein>
    <submittedName>
        <fullName evidence="2">Uncharacterized protein</fullName>
    </submittedName>
</protein>
<dbReference type="EMBL" id="ML986484">
    <property type="protein sequence ID" value="KAF2281203.1"/>
    <property type="molecule type" value="Genomic_DNA"/>
</dbReference>
<gene>
    <name evidence="2" type="ORF">EI97DRAFT_438594</name>
</gene>
<proteinExistence type="predicted"/>
<organism evidence="2 3">
    <name type="scientific">Westerdykella ornata</name>
    <dbReference type="NCBI Taxonomy" id="318751"/>
    <lineage>
        <taxon>Eukaryota</taxon>
        <taxon>Fungi</taxon>
        <taxon>Dikarya</taxon>
        <taxon>Ascomycota</taxon>
        <taxon>Pezizomycotina</taxon>
        <taxon>Dothideomycetes</taxon>
        <taxon>Pleosporomycetidae</taxon>
        <taxon>Pleosporales</taxon>
        <taxon>Sporormiaceae</taxon>
        <taxon>Westerdykella</taxon>
    </lineage>
</organism>
<accession>A0A6A6JYN5</accession>
<dbReference type="Proteomes" id="UP000800097">
    <property type="component" value="Unassembled WGS sequence"/>
</dbReference>
<dbReference type="GeneID" id="54552683"/>
<sequence>MQSRHGTPSAHNSKPSLQYSFVASWLQTLSTDPEALAAPPTNGSGAVIPTIRPWDRTRPRPYHVKIPIDATPEEAVRLTGMPYGVTNESNPVKRPYKITKKKQPAAKTRAGAAESPAKFVSKMPPNASHRVANRYGNPLRVPFQTSPCTPQHEILRHSPRFFLGPLGPGLESPRNQRLLLQQPVAFSQVSGIPSYMAEYFQGNQAFPMNYNQPSRAMIYQRRFSAPPSTTPMIEDPTADAVYGQAMTTYRSQSAPAMEYLSHYSIPPIDYQTMPGSIGNLLNPETSYKLNNVFTPEVKSWLGNGGIVVRTDDWFNMEAIHKTHTEVNIQDGTVRIVLTGKARAFQGRIDGLEGEKE</sequence>
<evidence type="ECO:0000313" key="3">
    <source>
        <dbReference type="Proteomes" id="UP000800097"/>
    </source>
</evidence>